<reference evidence="1 2" key="2">
    <citation type="submission" date="2015-01" db="EMBL/GenBank/DDBJ databases">
        <authorList>
            <consortium name="NBRP consortium"/>
            <person name="Sawabe T."/>
            <person name="Meirelles P."/>
            <person name="Feng G."/>
            <person name="Sayaka M."/>
            <person name="Hattori M."/>
            <person name="Ohkuma M."/>
        </authorList>
    </citation>
    <scope>NUCLEOTIDE SEQUENCE [LARGE SCALE GENOMIC DNA]</scope>
    <source>
        <strain evidence="2">JCM 19231</strain>
    </source>
</reference>
<reference evidence="1 2" key="1">
    <citation type="submission" date="2015-01" db="EMBL/GenBank/DDBJ databases">
        <title>Vibrio sp. C1 JCM 19231 whole genome shotgun sequence.</title>
        <authorList>
            <person name="Sawabe T."/>
            <person name="Meirelles P."/>
            <person name="Feng G."/>
            <person name="Sayaka M."/>
            <person name="Hattori M."/>
            <person name="Ohkuma M."/>
        </authorList>
    </citation>
    <scope>NUCLEOTIDE SEQUENCE [LARGE SCALE GENOMIC DNA]</scope>
    <source>
        <strain evidence="2">JCM 19231</strain>
    </source>
</reference>
<evidence type="ECO:0000313" key="1">
    <source>
        <dbReference type="EMBL" id="GAM58976.1"/>
    </source>
</evidence>
<comment type="caution">
    <text evidence="1">The sequence shown here is derived from an EMBL/GenBank/DDBJ whole genome shotgun (WGS) entry which is preliminary data.</text>
</comment>
<accession>A0A0B8NYF1</accession>
<sequence length="46" mass="5388">MLIHVDQAKAWLSNDELARESLERPWDYSFTSEAESIAPQQNYSLF</sequence>
<evidence type="ECO:0000313" key="2">
    <source>
        <dbReference type="Proteomes" id="UP000031671"/>
    </source>
</evidence>
<name>A0A0B8NYF1_9VIBR</name>
<dbReference type="AlphaFoldDB" id="A0A0B8NYF1"/>
<proteinExistence type="predicted"/>
<protein>
    <submittedName>
        <fullName evidence="1">Uncharacterized protein</fullName>
    </submittedName>
</protein>
<dbReference type="EMBL" id="BBRZ01000116">
    <property type="protein sequence ID" value="GAM58976.1"/>
    <property type="molecule type" value="Genomic_DNA"/>
</dbReference>
<gene>
    <name evidence="1" type="ORF">JCM19231_2606</name>
</gene>
<organism evidence="1 2">
    <name type="scientific">Vibrio ishigakensis</name>
    <dbReference type="NCBI Taxonomy" id="1481914"/>
    <lineage>
        <taxon>Bacteria</taxon>
        <taxon>Pseudomonadati</taxon>
        <taxon>Pseudomonadota</taxon>
        <taxon>Gammaproteobacteria</taxon>
        <taxon>Vibrionales</taxon>
        <taxon>Vibrionaceae</taxon>
        <taxon>Vibrio</taxon>
    </lineage>
</organism>
<dbReference type="Proteomes" id="UP000031671">
    <property type="component" value="Unassembled WGS sequence"/>
</dbReference>
<keyword evidence="2" id="KW-1185">Reference proteome</keyword>